<protein>
    <submittedName>
        <fullName evidence="12">ABC transporter ATP-binding protein</fullName>
    </submittedName>
</protein>
<keyword evidence="6 12" id="KW-0067">ATP-binding</keyword>
<dbReference type="Pfam" id="PF00005">
    <property type="entry name" value="ABC_tran"/>
    <property type="match status" value="1"/>
</dbReference>
<dbReference type="FunFam" id="3.40.50.300:FF:000854">
    <property type="entry name" value="Multidrug ABC transporter ATP-binding protein"/>
    <property type="match status" value="1"/>
</dbReference>
<evidence type="ECO:0000256" key="9">
    <source>
        <dbReference type="SAM" id="Phobius"/>
    </source>
</evidence>
<evidence type="ECO:0000256" key="6">
    <source>
        <dbReference type="ARBA" id="ARBA00022840"/>
    </source>
</evidence>
<keyword evidence="4 9" id="KW-0812">Transmembrane</keyword>
<dbReference type="GO" id="GO:0015421">
    <property type="term" value="F:ABC-type oligopeptide transporter activity"/>
    <property type="evidence" value="ECO:0007669"/>
    <property type="project" value="TreeGrafter"/>
</dbReference>
<dbReference type="Gene3D" id="1.20.1560.10">
    <property type="entry name" value="ABC transporter type 1, transmembrane domain"/>
    <property type="match status" value="1"/>
</dbReference>
<dbReference type="PROSITE" id="PS00211">
    <property type="entry name" value="ABC_TRANSPORTER_1"/>
    <property type="match status" value="1"/>
</dbReference>
<gene>
    <name evidence="12" type="ORF">V5R04_05575</name>
</gene>
<dbReference type="EMBL" id="CP146203">
    <property type="protein sequence ID" value="XBH22691.1"/>
    <property type="molecule type" value="Genomic_DNA"/>
</dbReference>
<evidence type="ECO:0000256" key="8">
    <source>
        <dbReference type="ARBA" id="ARBA00023136"/>
    </source>
</evidence>
<name>A0AAU7DYX8_9MICO</name>
<feature type="domain" description="ABC transmembrane type-1" evidence="11">
    <location>
        <begin position="18"/>
        <end position="300"/>
    </location>
</feature>
<accession>A0AAU7DYX8</accession>
<proteinExistence type="predicted"/>
<dbReference type="InterPro" id="IPR036640">
    <property type="entry name" value="ABC1_TM_sf"/>
</dbReference>
<dbReference type="SUPFAM" id="SSF52540">
    <property type="entry name" value="P-loop containing nucleoside triphosphate hydrolases"/>
    <property type="match status" value="1"/>
</dbReference>
<keyword evidence="2" id="KW-0813">Transport</keyword>
<keyword evidence="8 9" id="KW-0472">Membrane</keyword>
<dbReference type="InterPro" id="IPR017871">
    <property type="entry name" value="ABC_transporter-like_CS"/>
</dbReference>
<evidence type="ECO:0000256" key="3">
    <source>
        <dbReference type="ARBA" id="ARBA00022475"/>
    </source>
</evidence>
<evidence type="ECO:0000256" key="5">
    <source>
        <dbReference type="ARBA" id="ARBA00022741"/>
    </source>
</evidence>
<organism evidence="12">
    <name type="scientific">Jonesiaceae bacterium BS-20</name>
    <dbReference type="NCBI Taxonomy" id="3120821"/>
    <lineage>
        <taxon>Bacteria</taxon>
        <taxon>Bacillati</taxon>
        <taxon>Actinomycetota</taxon>
        <taxon>Actinomycetes</taxon>
        <taxon>Micrococcales</taxon>
        <taxon>Jonesiaceae</taxon>
    </lineage>
</organism>
<feature type="transmembrane region" description="Helical" evidence="9">
    <location>
        <begin position="157"/>
        <end position="180"/>
    </location>
</feature>
<dbReference type="CDD" id="cd18548">
    <property type="entry name" value="ABC_6TM_Tm287_like"/>
    <property type="match status" value="1"/>
</dbReference>
<dbReference type="InterPro" id="IPR003593">
    <property type="entry name" value="AAA+_ATPase"/>
</dbReference>
<dbReference type="InterPro" id="IPR003439">
    <property type="entry name" value="ABC_transporter-like_ATP-bd"/>
</dbReference>
<evidence type="ECO:0000256" key="4">
    <source>
        <dbReference type="ARBA" id="ARBA00022692"/>
    </source>
</evidence>
<dbReference type="Pfam" id="PF00664">
    <property type="entry name" value="ABC_membrane"/>
    <property type="match status" value="1"/>
</dbReference>
<dbReference type="PANTHER" id="PTHR43394:SF1">
    <property type="entry name" value="ATP-BINDING CASSETTE SUB-FAMILY B MEMBER 10, MITOCHONDRIAL"/>
    <property type="match status" value="1"/>
</dbReference>
<evidence type="ECO:0000313" key="12">
    <source>
        <dbReference type="EMBL" id="XBH22691.1"/>
    </source>
</evidence>
<dbReference type="SMART" id="SM00382">
    <property type="entry name" value="AAA"/>
    <property type="match status" value="1"/>
</dbReference>
<keyword evidence="5" id="KW-0547">Nucleotide-binding</keyword>
<feature type="transmembrane region" description="Helical" evidence="9">
    <location>
        <begin position="237"/>
        <end position="260"/>
    </location>
</feature>
<dbReference type="InterPro" id="IPR039421">
    <property type="entry name" value="Type_1_exporter"/>
</dbReference>
<evidence type="ECO:0000256" key="1">
    <source>
        <dbReference type="ARBA" id="ARBA00004651"/>
    </source>
</evidence>
<sequence>MLLKLMRQYAKPYQGSILIVIVLQLFQTIASLYLPTMNADIIDNGVAIGDTGYILRIGSLMLLVSLGQIACSIVAIYFSARAAMGFGRDLRAGIFTHIQTFSAEEVGKFGAPSLITRSTNDIQQIQMVLLMSLTIMVTAPIMLIGGVIMALQQDVKLSLILVIVVPVLATVAGLIVSKMVPHFRRMQKRIDVINDVMREQITGIRVIRAFVREDFEEKRFAKANFKLFDTSLSAGKLMALMFPSVMVVMNLSTVAVMWFGGVRIDSGGMEIGSLTAFISYIMYILMAVMMSTMIFMMIPRAAVAADRVGEVLETETSVPQTVNPQPFAGDRATGRIEFNNVEFRYPGAEDPVLRDLTFTAEPDQTTAFIGSTGSGKTTLLNLIPRLFDVTAGSVSIDGIDVRNLALQDLWAAQALVSQKPYLFTGTIASNLRYGNDNATDEDLIEALMVAQSWDFVSALKLGLDAPVAQGGTNFSGGQRQRLAIARALVRKAPIVMFDDSFSALDYATDAALRRELGKSTAGQAVLVVAQRVSTIRDADKIIVLEHGRIVGQGTHDSLLLDCGTYKEIVLSQLTAQEAA</sequence>
<comment type="subcellular location">
    <subcellularLocation>
        <location evidence="1">Cell membrane</location>
        <topology evidence="1">Multi-pass membrane protein</topology>
    </subcellularLocation>
</comment>
<dbReference type="InterPro" id="IPR027417">
    <property type="entry name" value="P-loop_NTPase"/>
</dbReference>
<evidence type="ECO:0000256" key="2">
    <source>
        <dbReference type="ARBA" id="ARBA00022448"/>
    </source>
</evidence>
<evidence type="ECO:0000259" key="11">
    <source>
        <dbReference type="PROSITE" id="PS50929"/>
    </source>
</evidence>
<evidence type="ECO:0000259" key="10">
    <source>
        <dbReference type="PROSITE" id="PS50893"/>
    </source>
</evidence>
<feature type="transmembrane region" description="Helical" evidence="9">
    <location>
        <begin position="12"/>
        <end position="33"/>
    </location>
</feature>
<dbReference type="FunFam" id="1.20.1560.10:FF:000040">
    <property type="entry name" value="Multidrug ABC transporter ATP-binding protein"/>
    <property type="match status" value="1"/>
</dbReference>
<dbReference type="AlphaFoldDB" id="A0AAU7DYX8"/>
<dbReference type="PROSITE" id="PS50893">
    <property type="entry name" value="ABC_TRANSPORTER_2"/>
    <property type="match status" value="1"/>
</dbReference>
<dbReference type="Gene3D" id="3.40.50.300">
    <property type="entry name" value="P-loop containing nucleotide triphosphate hydrolases"/>
    <property type="match status" value="1"/>
</dbReference>
<dbReference type="SUPFAM" id="SSF90123">
    <property type="entry name" value="ABC transporter transmembrane region"/>
    <property type="match status" value="1"/>
</dbReference>
<evidence type="ECO:0000256" key="7">
    <source>
        <dbReference type="ARBA" id="ARBA00022989"/>
    </source>
</evidence>
<dbReference type="InterPro" id="IPR011527">
    <property type="entry name" value="ABC1_TM_dom"/>
</dbReference>
<feature type="transmembrane region" description="Helical" evidence="9">
    <location>
        <begin position="127"/>
        <end position="151"/>
    </location>
</feature>
<reference evidence="12" key="1">
    <citation type="submission" date="2024-02" db="EMBL/GenBank/DDBJ databases">
        <title>Tomenella chthoni gen. nov. sp. nov., a member of the family Jonesiaceae isolated from bat guano.</title>
        <authorList>
            <person name="Miller S.L."/>
            <person name="King J."/>
            <person name="Sankaranarayanan K."/>
            <person name="Lawson P.A."/>
        </authorList>
    </citation>
    <scope>NUCLEOTIDE SEQUENCE</scope>
    <source>
        <strain evidence="12">BS-20</strain>
    </source>
</reference>
<keyword evidence="7 9" id="KW-1133">Transmembrane helix</keyword>
<dbReference type="PANTHER" id="PTHR43394">
    <property type="entry name" value="ATP-DEPENDENT PERMEASE MDL1, MITOCHONDRIAL"/>
    <property type="match status" value="1"/>
</dbReference>
<dbReference type="GO" id="GO:0005886">
    <property type="term" value="C:plasma membrane"/>
    <property type="evidence" value="ECO:0007669"/>
    <property type="project" value="UniProtKB-SubCell"/>
</dbReference>
<dbReference type="GO" id="GO:0005524">
    <property type="term" value="F:ATP binding"/>
    <property type="evidence" value="ECO:0007669"/>
    <property type="project" value="UniProtKB-KW"/>
</dbReference>
<dbReference type="GO" id="GO:0016887">
    <property type="term" value="F:ATP hydrolysis activity"/>
    <property type="evidence" value="ECO:0007669"/>
    <property type="project" value="InterPro"/>
</dbReference>
<feature type="transmembrane region" description="Helical" evidence="9">
    <location>
        <begin position="53"/>
        <end position="78"/>
    </location>
</feature>
<dbReference type="PROSITE" id="PS50929">
    <property type="entry name" value="ABC_TM1F"/>
    <property type="match status" value="1"/>
</dbReference>
<feature type="domain" description="ABC transporter" evidence="10">
    <location>
        <begin position="336"/>
        <end position="571"/>
    </location>
</feature>
<keyword evidence="3" id="KW-1003">Cell membrane</keyword>
<feature type="transmembrane region" description="Helical" evidence="9">
    <location>
        <begin position="280"/>
        <end position="298"/>
    </location>
</feature>